<accession>A0A098E8Q3</accession>
<reference evidence="1" key="1">
    <citation type="submission" date="2014-09" db="EMBL/GenBank/DDBJ databases">
        <authorList>
            <person name="Probst J Alexander"/>
        </authorList>
    </citation>
    <scope>NUCLEOTIDE SEQUENCE</scope>
</reference>
<organism evidence="1">
    <name type="scientific">groundwater metagenome</name>
    <dbReference type="NCBI Taxonomy" id="717931"/>
    <lineage>
        <taxon>unclassified sequences</taxon>
        <taxon>metagenomes</taxon>
        <taxon>ecological metagenomes</taxon>
    </lineage>
</organism>
<dbReference type="AlphaFoldDB" id="A0A098E8Q3"/>
<sequence>MLREYKKSPDEKQKEFLERKFDEMFSTKTEYDELARRIELTKKQKEGSDKDVMIFCNNFMYFNISRY</sequence>
<name>A0A098E8Q3_9ZZZZ</name>
<dbReference type="EMBL" id="CCXY01000142">
    <property type="protein sequence ID" value="CEG12408.1"/>
    <property type="molecule type" value="Genomic_DNA"/>
</dbReference>
<protein>
    <submittedName>
        <fullName evidence="1">Uncharacterized protein</fullName>
    </submittedName>
</protein>
<gene>
    <name evidence="1" type="ORF">MSIBF_A2260004</name>
</gene>
<proteinExistence type="predicted"/>
<evidence type="ECO:0000313" key="1">
    <source>
        <dbReference type="EMBL" id="CEG12408.1"/>
    </source>
</evidence>